<dbReference type="InterPro" id="IPR012340">
    <property type="entry name" value="NA-bd_OB-fold"/>
</dbReference>
<dbReference type="PANTHER" id="PTHR12709:SF4">
    <property type="entry name" value="DNA-DIRECTED RNA POLYMERASE II SUBUNIT RPB7"/>
    <property type="match status" value="1"/>
</dbReference>
<comment type="similarity">
    <text evidence="1 4">Belongs to the eukaryotic RPB7/RPC8 RNA polymerase subunit family.</text>
</comment>
<gene>
    <name evidence="4" type="primary">rpo7</name>
    <name evidence="4" type="synonym">rpoE</name>
    <name evidence="6" type="ORF">K9W45_07545</name>
</gene>
<keyword evidence="4 6" id="KW-0808">Transferase</keyword>
<dbReference type="GO" id="GO:0003899">
    <property type="term" value="F:DNA-directed RNA polymerase activity"/>
    <property type="evidence" value="ECO:0007669"/>
    <property type="project" value="UniProtKB-UniRule"/>
</dbReference>
<reference evidence="6" key="1">
    <citation type="journal article" date="2022" name="Nat. Microbiol.">
        <title>Unique mobile elements and scalable gene flow at the prokaryote-eukaryote boundary revealed by circularized Asgard archaea genomes.</title>
        <authorList>
            <person name="Wu F."/>
            <person name="Speth D.R."/>
            <person name="Philosof A."/>
            <person name="Cremiere A."/>
            <person name="Narayanan A."/>
            <person name="Barco R.A."/>
            <person name="Connon S.A."/>
            <person name="Amend J.P."/>
            <person name="Antoshechkin I.A."/>
            <person name="Orphan V.J."/>
        </authorList>
    </citation>
    <scope>NUCLEOTIDE SEQUENCE</scope>
    <source>
        <strain evidence="6">PM71</strain>
    </source>
</reference>
<dbReference type="PROSITE" id="PS50126">
    <property type="entry name" value="S1"/>
    <property type="match status" value="1"/>
</dbReference>
<dbReference type="InterPro" id="IPR004519">
    <property type="entry name" value="RNAP_E/RPC8"/>
</dbReference>
<dbReference type="SUPFAM" id="SSF50249">
    <property type="entry name" value="Nucleic acid-binding proteins"/>
    <property type="match status" value="1"/>
</dbReference>
<comment type="domain">
    <text evidence="4">Forms 2 domains with an elongated structure; Rpo4 packs into the hinge region between the 2 domains.</text>
</comment>
<comment type="function">
    <text evidence="4">DNA-dependent RNA polymerase (RNAP) catalyzes the transcription of DNA into RNA using the four ribonucleoside triphosphates as substrates.</text>
</comment>
<feature type="domain" description="S1 motif" evidence="5">
    <location>
        <begin position="85"/>
        <end position="166"/>
    </location>
</feature>
<proteinExistence type="inferred from homology"/>
<dbReference type="Gene3D" id="3.30.1490.120">
    <property type="entry name" value="RNA polymerase Rpb7-like, N-terminal domain"/>
    <property type="match status" value="1"/>
</dbReference>
<evidence type="ECO:0000313" key="6">
    <source>
        <dbReference type="EMBL" id="UJG39715.1"/>
    </source>
</evidence>
<evidence type="ECO:0000259" key="5">
    <source>
        <dbReference type="PROSITE" id="PS50126"/>
    </source>
</evidence>
<sequence length="192" mass="22160">MIFIYYDTKIRETLRVPPNRFGEDLREVLVQIARESIEGKIDPELGIIVAVSRIDKVYRGKIVPNDGAVYYECDIDLLTYLPEINEIVEGIVIECTDFGAFCRIGTIDALCHVSQIADDYFRYVPKNALLRGDKTKRDLVVNTRVRARIIAVNVRKTEIQVGLTMKQDALGAYEWIEEWKQSFDKKPEEEKK</sequence>
<dbReference type="Proteomes" id="UP001201020">
    <property type="component" value="Chromosome"/>
</dbReference>
<dbReference type="SMART" id="SM00316">
    <property type="entry name" value="S1"/>
    <property type="match status" value="1"/>
</dbReference>
<dbReference type="AlphaFoldDB" id="A0A9Y1FJN6"/>
<dbReference type="InterPro" id="IPR036898">
    <property type="entry name" value="RNA_pol_Rpb7-like_N_sf"/>
</dbReference>
<dbReference type="Pfam" id="PF00575">
    <property type="entry name" value="S1"/>
    <property type="match status" value="1"/>
</dbReference>
<dbReference type="InterPro" id="IPR045113">
    <property type="entry name" value="Rpb7-like"/>
</dbReference>
<name>A0A9Y1FJN6_9ARCH</name>
<dbReference type="NCBIfam" id="NF006333">
    <property type="entry name" value="PRK08563.1"/>
    <property type="match status" value="1"/>
</dbReference>
<evidence type="ECO:0000256" key="3">
    <source>
        <dbReference type="ARBA" id="ARBA00023163"/>
    </source>
</evidence>
<protein>
    <recommendedName>
        <fullName evidence="4">DNA-directed RNA polymerase subunit Rpo7</fullName>
        <ecNumber evidence="4">2.7.7.6</ecNumber>
    </recommendedName>
    <alternativeName>
        <fullName evidence="4">DNA-directed RNA polymerase subunit E</fullName>
    </alternativeName>
</protein>
<dbReference type="GO" id="GO:0005737">
    <property type="term" value="C:cytoplasm"/>
    <property type="evidence" value="ECO:0007669"/>
    <property type="project" value="UniProtKB-SubCell"/>
</dbReference>
<dbReference type="PANTHER" id="PTHR12709">
    <property type="entry name" value="DNA-DIRECTED RNA POLYMERASE II, III"/>
    <property type="match status" value="1"/>
</dbReference>
<dbReference type="HAMAP" id="MF_00865">
    <property type="entry name" value="RNApol_arch_Rpo7"/>
    <property type="match status" value="1"/>
</dbReference>
<dbReference type="GO" id="GO:0003677">
    <property type="term" value="F:DNA binding"/>
    <property type="evidence" value="ECO:0007669"/>
    <property type="project" value="InterPro"/>
</dbReference>
<dbReference type="InterPro" id="IPR046399">
    <property type="entry name" value="RNApol_Rpo7"/>
</dbReference>
<accession>A0A9Y1FJN6</accession>
<dbReference type="NCBIfam" id="TIGR00448">
    <property type="entry name" value="rpoE"/>
    <property type="match status" value="1"/>
</dbReference>
<dbReference type="EMBL" id="CP084166">
    <property type="protein sequence ID" value="UJG39715.1"/>
    <property type="molecule type" value="Genomic_DNA"/>
</dbReference>
<keyword evidence="4 6" id="KW-0548">Nucleotidyltransferase</keyword>
<dbReference type="InterPro" id="IPR005576">
    <property type="entry name" value="Rpb7-like_N"/>
</dbReference>
<dbReference type="GO" id="GO:0006352">
    <property type="term" value="P:DNA-templated transcription initiation"/>
    <property type="evidence" value="ECO:0007669"/>
    <property type="project" value="InterPro"/>
</dbReference>
<evidence type="ECO:0000256" key="2">
    <source>
        <dbReference type="ARBA" id="ARBA00022478"/>
    </source>
</evidence>
<comment type="subunit">
    <text evidence="4">Part of the RNA polymerase complex. Forms a stalk with Rpo4 that extends from the main structure.</text>
</comment>
<keyword evidence="4" id="KW-0963">Cytoplasm</keyword>
<keyword evidence="3 4" id="KW-0804">Transcription</keyword>
<organism evidence="6">
    <name type="scientific">Candidatus Heimdallarchaeum aukensis</name>
    <dbReference type="NCBI Taxonomy" id="2876573"/>
    <lineage>
        <taxon>Archaea</taxon>
        <taxon>Promethearchaeati</taxon>
        <taxon>Candidatus Heimdallarchaeota</taxon>
        <taxon>Candidatus Heimdallarchaeia (ex Rinke et al. 2021) (nom. nud.)</taxon>
        <taxon>Candidatus Heimdallarchaeales</taxon>
        <taxon>Candidatus Heimdallarchaeaceae</taxon>
        <taxon>Candidatus Heimdallarchaeum</taxon>
    </lineage>
</organism>
<comment type="subcellular location">
    <subcellularLocation>
        <location evidence="4">Cytoplasm</location>
    </subcellularLocation>
</comment>
<dbReference type="Pfam" id="PF03876">
    <property type="entry name" value="SHS2_Rpb7-N"/>
    <property type="match status" value="1"/>
</dbReference>
<dbReference type="EC" id="2.7.7.6" evidence="4"/>
<dbReference type="InterPro" id="IPR003029">
    <property type="entry name" value="S1_domain"/>
</dbReference>
<evidence type="ECO:0000256" key="4">
    <source>
        <dbReference type="HAMAP-Rule" id="MF_00865"/>
    </source>
</evidence>
<dbReference type="GO" id="GO:0000428">
    <property type="term" value="C:DNA-directed RNA polymerase complex"/>
    <property type="evidence" value="ECO:0007669"/>
    <property type="project" value="UniProtKB-KW"/>
</dbReference>
<comment type="catalytic activity">
    <reaction evidence="4">
        <text>RNA(n) + a ribonucleoside 5'-triphosphate = RNA(n+1) + diphosphate</text>
        <dbReference type="Rhea" id="RHEA:21248"/>
        <dbReference type="Rhea" id="RHEA-COMP:14527"/>
        <dbReference type="Rhea" id="RHEA-COMP:17342"/>
        <dbReference type="ChEBI" id="CHEBI:33019"/>
        <dbReference type="ChEBI" id="CHEBI:61557"/>
        <dbReference type="ChEBI" id="CHEBI:140395"/>
        <dbReference type="EC" id="2.7.7.6"/>
    </reaction>
</comment>
<dbReference type="SUPFAM" id="SSF88798">
    <property type="entry name" value="N-terminal, heterodimerisation domain of RBP7 (RpoE)"/>
    <property type="match status" value="1"/>
</dbReference>
<keyword evidence="2 4" id="KW-0240">DNA-directed RNA polymerase</keyword>
<evidence type="ECO:0000256" key="1">
    <source>
        <dbReference type="ARBA" id="ARBA00009307"/>
    </source>
</evidence>
<dbReference type="Gene3D" id="2.40.50.140">
    <property type="entry name" value="Nucleic acid-binding proteins"/>
    <property type="match status" value="1"/>
</dbReference>